<dbReference type="EMBL" id="QUSW01000003">
    <property type="protein sequence ID" value="RQP24569.1"/>
    <property type="molecule type" value="Genomic_DNA"/>
</dbReference>
<dbReference type="SUPFAM" id="SSF49899">
    <property type="entry name" value="Concanavalin A-like lectins/glucanases"/>
    <property type="match status" value="1"/>
</dbReference>
<keyword evidence="4" id="KW-1185">Reference proteome</keyword>
<dbReference type="AlphaFoldDB" id="A0A3N7JUJ8"/>
<comment type="similarity">
    <text evidence="1">Belongs to the glycosyl hydrolase 16 family.</text>
</comment>
<dbReference type="GO" id="GO:0004553">
    <property type="term" value="F:hydrolase activity, hydrolyzing O-glycosyl compounds"/>
    <property type="evidence" value="ECO:0007669"/>
    <property type="project" value="InterPro"/>
</dbReference>
<dbReference type="Pfam" id="PF00722">
    <property type="entry name" value="Glyco_hydro_16"/>
    <property type="match status" value="1"/>
</dbReference>
<feature type="domain" description="GH16" evidence="2">
    <location>
        <begin position="1"/>
        <end position="264"/>
    </location>
</feature>
<accession>A0A3N7JUJ8</accession>
<name>A0A3N7JUJ8_9BURK</name>
<sequence length="267" mass="29779">METDFAASHALAFHDEFADGALNLDKWLPCHLPQWSSRVLAAARHDFALGHLRLRIDPDQPPWCPEYDGGVRVSSLQTGVQSGPLGSTRGQHRFNPRSVVREAQQRRILCAPTFGRFELRARANIPPGTHVALWMIGIEDEPEQSGEICVCEIFGRHATPESTRVAFGVHPFGDPALVDDFREAELPIDVREFHLYSADWTPRGITFHVDGQQIGHVAQSPAYPMQLMLGIYERPSETGSPTQALPQDKSFVIDHLRVHRPVESAGL</sequence>
<dbReference type="InterPro" id="IPR000757">
    <property type="entry name" value="Beta-glucanase-like"/>
</dbReference>
<reference evidence="3 4" key="1">
    <citation type="submission" date="2018-08" db="EMBL/GenBank/DDBJ databases">
        <authorList>
            <person name="Khan S.A."/>
            <person name="Jeon C.O."/>
            <person name="Chun B.H."/>
            <person name="Jeong S.E."/>
        </authorList>
    </citation>
    <scope>NUCLEOTIDE SEQUENCE [LARGE SCALE GENOMIC DNA]</scope>
    <source>
        <strain evidence="3 4">S-16</strain>
    </source>
</reference>
<evidence type="ECO:0000259" key="2">
    <source>
        <dbReference type="PROSITE" id="PS51762"/>
    </source>
</evidence>
<evidence type="ECO:0000313" key="3">
    <source>
        <dbReference type="EMBL" id="RQP24569.1"/>
    </source>
</evidence>
<dbReference type="Proteomes" id="UP000267464">
    <property type="component" value="Unassembled WGS sequence"/>
</dbReference>
<dbReference type="Gene3D" id="2.60.120.200">
    <property type="match status" value="1"/>
</dbReference>
<dbReference type="OrthoDB" id="9809583at2"/>
<evidence type="ECO:0000256" key="1">
    <source>
        <dbReference type="ARBA" id="ARBA00006865"/>
    </source>
</evidence>
<dbReference type="PROSITE" id="PS51762">
    <property type="entry name" value="GH16_2"/>
    <property type="match status" value="1"/>
</dbReference>
<proteinExistence type="inferred from homology"/>
<comment type="caution">
    <text evidence="3">The sequence shown here is derived from an EMBL/GenBank/DDBJ whole genome shotgun (WGS) entry which is preliminary data.</text>
</comment>
<dbReference type="InterPro" id="IPR013320">
    <property type="entry name" value="ConA-like_dom_sf"/>
</dbReference>
<organism evidence="3 4">
    <name type="scientific">Piscinibacter terrae</name>
    <dbReference type="NCBI Taxonomy" id="2496871"/>
    <lineage>
        <taxon>Bacteria</taxon>
        <taxon>Pseudomonadati</taxon>
        <taxon>Pseudomonadota</taxon>
        <taxon>Betaproteobacteria</taxon>
        <taxon>Burkholderiales</taxon>
        <taxon>Sphaerotilaceae</taxon>
        <taxon>Piscinibacter</taxon>
    </lineage>
</organism>
<reference evidence="3 4" key="2">
    <citation type="submission" date="2018-12" db="EMBL/GenBank/DDBJ databases">
        <title>Rhizobacter gummiphilus sp. nov., a rubber-degrading bacterium isolated from the soil of a botanical garden in Japan.</title>
        <authorList>
            <person name="Shunsuke S.S."/>
        </authorList>
    </citation>
    <scope>NUCLEOTIDE SEQUENCE [LARGE SCALE GENOMIC DNA]</scope>
    <source>
        <strain evidence="3 4">S-16</strain>
    </source>
</reference>
<evidence type="ECO:0000313" key="4">
    <source>
        <dbReference type="Proteomes" id="UP000267464"/>
    </source>
</evidence>
<keyword evidence="3" id="KW-0378">Hydrolase</keyword>
<gene>
    <name evidence="3" type="ORF">DZC73_11505</name>
</gene>
<protein>
    <submittedName>
        <fullName evidence="3">Glycoside hydrolase family 16</fullName>
    </submittedName>
</protein>
<dbReference type="GO" id="GO:0005975">
    <property type="term" value="P:carbohydrate metabolic process"/>
    <property type="evidence" value="ECO:0007669"/>
    <property type="project" value="InterPro"/>
</dbReference>
<dbReference type="CDD" id="cd00413">
    <property type="entry name" value="Glyco_hydrolase_16"/>
    <property type="match status" value="1"/>
</dbReference>